<feature type="compositionally biased region" description="Pro residues" evidence="1">
    <location>
        <begin position="18"/>
        <end position="27"/>
    </location>
</feature>
<evidence type="ECO:0000256" key="1">
    <source>
        <dbReference type="SAM" id="MobiDB-lite"/>
    </source>
</evidence>
<feature type="compositionally biased region" description="Acidic residues" evidence="1">
    <location>
        <begin position="251"/>
        <end position="261"/>
    </location>
</feature>
<organism evidence="2 3">
    <name type="scientific">Verticillium longisporum</name>
    <name type="common">Verticillium dahliae var. longisporum</name>
    <dbReference type="NCBI Taxonomy" id="100787"/>
    <lineage>
        <taxon>Eukaryota</taxon>
        <taxon>Fungi</taxon>
        <taxon>Dikarya</taxon>
        <taxon>Ascomycota</taxon>
        <taxon>Pezizomycotina</taxon>
        <taxon>Sordariomycetes</taxon>
        <taxon>Hypocreomycetidae</taxon>
        <taxon>Glomerellales</taxon>
        <taxon>Plectosphaerellaceae</taxon>
        <taxon>Verticillium</taxon>
    </lineage>
</organism>
<feature type="region of interest" description="Disordered" evidence="1">
    <location>
        <begin position="231"/>
        <end position="261"/>
    </location>
</feature>
<dbReference type="AlphaFoldDB" id="A0A0G4MAK8"/>
<name>A0A0G4MAK8_VERLO</name>
<gene>
    <name evidence="2" type="ORF">BN1723_014474</name>
</gene>
<feature type="region of interest" description="Disordered" evidence="1">
    <location>
        <begin position="288"/>
        <end position="359"/>
    </location>
</feature>
<dbReference type="EMBL" id="CVQI01023558">
    <property type="protein sequence ID" value="CRK31298.1"/>
    <property type="molecule type" value="Genomic_DNA"/>
</dbReference>
<proteinExistence type="predicted"/>
<evidence type="ECO:0000313" key="3">
    <source>
        <dbReference type="Proteomes" id="UP000045706"/>
    </source>
</evidence>
<protein>
    <submittedName>
        <fullName evidence="2">Uncharacterized protein</fullName>
    </submittedName>
</protein>
<reference evidence="3" key="1">
    <citation type="submission" date="2015-05" db="EMBL/GenBank/DDBJ databases">
        <authorList>
            <person name="Fogelqvist Johan"/>
        </authorList>
    </citation>
    <scope>NUCLEOTIDE SEQUENCE [LARGE SCALE GENOMIC DNA]</scope>
</reference>
<feature type="compositionally biased region" description="Basic and acidic residues" evidence="1">
    <location>
        <begin position="288"/>
        <end position="297"/>
    </location>
</feature>
<evidence type="ECO:0000313" key="2">
    <source>
        <dbReference type="EMBL" id="CRK31298.1"/>
    </source>
</evidence>
<sequence length="405" mass="46909">METPPNEFETDEERYLPVKPPPQPPRPSRMASDISLKERLSGMRFETYPFDVFYSSLGNALMTQMRGRRKDRRLVQHDIARWVEKFISSPNPRVIRWRNVIANLSRNVGDFHKLPLCFAHPFLTGETIIVNSDFTKDDEGRYRVDVVREFDMAERHFWASVFGSLDKASKAEATGNISLIQDAFRLSTLLNYFPLDAYDEPQPPSRLLVENLPFFLSYRIPQPLVLPVRSLRAPAPRPPSLPRKWGNQPSDQDDDCQSDDDVQDQLDVQGLDADADSLDRHLYHDQARDDKARHIGQDDTQDVDDNNNVYFEDAGDDHLEATHDDDEHDNHHETTPRSYETGTAARRRRTHHAHAEHDSWTDTNNRLALRHLHTYHKPLQEVSQVNGWGRRPIILRTRSIDSVHS</sequence>
<accession>A0A0G4MAK8</accession>
<dbReference type="Proteomes" id="UP000045706">
    <property type="component" value="Unassembled WGS sequence"/>
</dbReference>
<feature type="region of interest" description="Disordered" evidence="1">
    <location>
        <begin position="1"/>
        <end position="31"/>
    </location>
</feature>